<dbReference type="NCBIfam" id="TIGR01099">
    <property type="entry name" value="galU"/>
    <property type="match status" value="1"/>
</dbReference>
<evidence type="ECO:0000256" key="4">
    <source>
        <dbReference type="ARBA" id="ARBA00022695"/>
    </source>
</evidence>
<comment type="catalytic activity">
    <reaction evidence="5 6">
        <text>alpha-D-glucose 1-phosphate + UTP + H(+) = UDP-alpha-D-glucose + diphosphate</text>
        <dbReference type="Rhea" id="RHEA:19889"/>
        <dbReference type="ChEBI" id="CHEBI:15378"/>
        <dbReference type="ChEBI" id="CHEBI:33019"/>
        <dbReference type="ChEBI" id="CHEBI:46398"/>
        <dbReference type="ChEBI" id="CHEBI:58601"/>
        <dbReference type="ChEBI" id="CHEBI:58885"/>
        <dbReference type="EC" id="2.7.7.9"/>
    </reaction>
</comment>
<dbReference type="PANTHER" id="PTHR43197">
    <property type="entry name" value="UTP--GLUCOSE-1-PHOSPHATE URIDYLYLTRANSFERASE"/>
    <property type="match status" value="1"/>
</dbReference>
<evidence type="ECO:0000259" key="7">
    <source>
        <dbReference type="Pfam" id="PF00483"/>
    </source>
</evidence>
<sequence length="296" mass="32411">MLTKVVIPAAGLGTRFLPATKAQPKEMLPVVDQPAIQYVVEEAVTHGLTNILVVTGRGKRSIEDHFDRAVELELLLARQEKFAELALVEHISHLGQIHYLRQGEPRGLGHAVSVAAQHVGRDPFVVMLADDIMGPASPLLADMLALHERTGASVLSLMEVPPERIRLYGAAGVVDEDGVDYVRSVVEKPDASEAPSNLAITGRYIFTPAIFDALAETPPGKGGEIQLTDAIARLIEHEPVVAVRFDGRHRYDIGDKLDYLRSVVELALQRPDLGPALRRVLTELLETTEEDRDPTR</sequence>
<dbReference type="InterPro" id="IPR005835">
    <property type="entry name" value="NTP_transferase_dom"/>
</dbReference>
<dbReference type="Gene3D" id="3.90.550.10">
    <property type="entry name" value="Spore Coat Polysaccharide Biosynthesis Protein SpsA, Chain A"/>
    <property type="match status" value="1"/>
</dbReference>
<name>C7M360_ACIFD</name>
<dbReference type="GO" id="GO:0006011">
    <property type="term" value="P:UDP-alpha-D-glucose metabolic process"/>
    <property type="evidence" value="ECO:0007669"/>
    <property type="project" value="InterPro"/>
</dbReference>
<reference evidence="8 9" key="1">
    <citation type="journal article" date="2009" name="Stand. Genomic Sci.">
        <title>Complete genome sequence of Acidimicrobium ferrooxidans type strain (ICP).</title>
        <authorList>
            <person name="Clum A."/>
            <person name="Nolan M."/>
            <person name="Lang E."/>
            <person name="Glavina Del Rio T."/>
            <person name="Tice H."/>
            <person name="Copeland A."/>
            <person name="Cheng J.F."/>
            <person name="Lucas S."/>
            <person name="Chen F."/>
            <person name="Bruce D."/>
            <person name="Goodwin L."/>
            <person name="Pitluck S."/>
            <person name="Ivanova N."/>
            <person name="Mavrommatis K."/>
            <person name="Mikhailova N."/>
            <person name="Pati A."/>
            <person name="Chen A."/>
            <person name="Palaniappan K."/>
            <person name="Goker M."/>
            <person name="Spring S."/>
            <person name="Land M."/>
            <person name="Hauser L."/>
            <person name="Chang Y.J."/>
            <person name="Jeffries C.C."/>
            <person name="Chain P."/>
            <person name="Bristow J."/>
            <person name="Eisen J.A."/>
            <person name="Markowitz V."/>
            <person name="Hugenholtz P."/>
            <person name="Kyrpides N.C."/>
            <person name="Klenk H.P."/>
            <person name="Lapidus A."/>
        </authorList>
    </citation>
    <scope>NUCLEOTIDE SEQUENCE [LARGE SCALE GENOMIC DNA]</scope>
    <source>
        <strain evidence="9">DSM 10331 / JCM 15462 / NBRC 103882 / ICP</strain>
    </source>
</reference>
<evidence type="ECO:0000256" key="2">
    <source>
        <dbReference type="ARBA" id="ARBA00012415"/>
    </source>
</evidence>
<dbReference type="CDD" id="cd02541">
    <property type="entry name" value="UGPase_prokaryotic"/>
    <property type="match status" value="1"/>
</dbReference>
<dbReference type="PANTHER" id="PTHR43197:SF1">
    <property type="entry name" value="UTP--GLUCOSE-1-PHOSPHATE URIDYLYLTRANSFERASE"/>
    <property type="match status" value="1"/>
</dbReference>
<keyword evidence="4 6" id="KW-0548">Nucleotidyltransferase</keyword>
<dbReference type="Proteomes" id="UP000000771">
    <property type="component" value="Chromosome"/>
</dbReference>
<dbReference type="EMBL" id="CP001631">
    <property type="protein sequence ID" value="ACU53454.1"/>
    <property type="molecule type" value="Genomic_DNA"/>
</dbReference>
<feature type="domain" description="Nucleotidyl transferase" evidence="7">
    <location>
        <begin position="4"/>
        <end position="261"/>
    </location>
</feature>
<evidence type="ECO:0000256" key="6">
    <source>
        <dbReference type="RuleBase" id="RU361259"/>
    </source>
</evidence>
<keyword evidence="3 6" id="KW-0808">Transferase</keyword>
<gene>
    <name evidence="8" type="ordered locus">Afer_0487</name>
</gene>
<dbReference type="STRING" id="525909.Afer_0487"/>
<keyword evidence="9" id="KW-1185">Reference proteome</keyword>
<evidence type="ECO:0000313" key="9">
    <source>
        <dbReference type="Proteomes" id="UP000000771"/>
    </source>
</evidence>
<dbReference type="eggNOG" id="COG1210">
    <property type="taxonomic scope" value="Bacteria"/>
</dbReference>
<dbReference type="SUPFAM" id="SSF53448">
    <property type="entry name" value="Nucleotide-diphospho-sugar transferases"/>
    <property type="match status" value="1"/>
</dbReference>
<proteinExistence type="inferred from homology"/>
<accession>C7M360</accession>
<dbReference type="HOGENOM" id="CLU_029499_1_0_11"/>
<evidence type="ECO:0000256" key="5">
    <source>
        <dbReference type="ARBA" id="ARBA00048128"/>
    </source>
</evidence>
<organism evidence="8 9">
    <name type="scientific">Acidimicrobium ferrooxidans (strain DSM 10331 / JCM 15462 / NBRC 103882 / ICP)</name>
    <dbReference type="NCBI Taxonomy" id="525909"/>
    <lineage>
        <taxon>Bacteria</taxon>
        <taxon>Bacillati</taxon>
        <taxon>Actinomycetota</taxon>
        <taxon>Acidimicrobiia</taxon>
        <taxon>Acidimicrobiales</taxon>
        <taxon>Acidimicrobiaceae</taxon>
        <taxon>Acidimicrobium</taxon>
    </lineage>
</organism>
<protein>
    <recommendedName>
        <fullName evidence="2 6">UTP--glucose-1-phosphate uridylyltransferase</fullName>
        <ecNumber evidence="2 6">2.7.7.9</ecNumber>
    </recommendedName>
    <alternativeName>
        <fullName evidence="6">UDP-glucose pyrophosphorylase</fullName>
    </alternativeName>
</protein>
<dbReference type="AlphaFoldDB" id="C7M360"/>
<dbReference type="InterPro" id="IPR005771">
    <property type="entry name" value="GalU_uridylyltTrfase_bac/arc"/>
</dbReference>
<dbReference type="InterPro" id="IPR029044">
    <property type="entry name" value="Nucleotide-diphossugar_trans"/>
</dbReference>
<dbReference type="Pfam" id="PF00483">
    <property type="entry name" value="NTP_transferase"/>
    <property type="match status" value="1"/>
</dbReference>
<dbReference type="KEGG" id="afo:Afer_0487"/>
<dbReference type="EC" id="2.7.7.9" evidence="2 6"/>
<dbReference type="GO" id="GO:0003983">
    <property type="term" value="F:UTP:glucose-1-phosphate uridylyltransferase activity"/>
    <property type="evidence" value="ECO:0007669"/>
    <property type="project" value="UniProtKB-EC"/>
</dbReference>
<evidence type="ECO:0000313" key="8">
    <source>
        <dbReference type="EMBL" id="ACU53454.1"/>
    </source>
</evidence>
<comment type="similarity">
    <text evidence="1 6">Belongs to the UDPGP type 2 family.</text>
</comment>
<evidence type="ECO:0000256" key="3">
    <source>
        <dbReference type="ARBA" id="ARBA00022679"/>
    </source>
</evidence>
<evidence type="ECO:0000256" key="1">
    <source>
        <dbReference type="ARBA" id="ARBA00006890"/>
    </source>
</evidence>